<feature type="non-terminal residue" evidence="7">
    <location>
        <position position="154"/>
    </location>
</feature>
<name>A0A371FQ73_MUCPR</name>
<keyword evidence="5 6" id="KW-0472">Membrane</keyword>
<keyword evidence="3 6" id="KW-0812">Transmembrane</keyword>
<keyword evidence="8" id="KW-1185">Reference proteome</keyword>
<feature type="transmembrane region" description="Helical" evidence="6">
    <location>
        <begin position="88"/>
        <end position="105"/>
    </location>
</feature>
<dbReference type="STRING" id="157652.A0A371FQ73"/>
<evidence type="ECO:0000256" key="5">
    <source>
        <dbReference type="ARBA" id="ARBA00023136"/>
    </source>
</evidence>
<dbReference type="Pfam" id="PF03092">
    <property type="entry name" value="BT1"/>
    <property type="match status" value="1"/>
</dbReference>
<accession>A0A371FQ73</accession>
<feature type="transmembrane region" description="Helical" evidence="6">
    <location>
        <begin position="48"/>
        <end position="67"/>
    </location>
</feature>
<dbReference type="EMBL" id="QJKJ01008210">
    <property type="protein sequence ID" value="RDX80477.1"/>
    <property type="molecule type" value="Genomic_DNA"/>
</dbReference>
<keyword evidence="4 6" id="KW-1133">Transmembrane helix</keyword>
<evidence type="ECO:0000256" key="1">
    <source>
        <dbReference type="ARBA" id="ARBA00004141"/>
    </source>
</evidence>
<keyword evidence="2" id="KW-0813">Transport</keyword>
<dbReference type="OrthoDB" id="264392at2759"/>
<evidence type="ECO:0000256" key="6">
    <source>
        <dbReference type="SAM" id="Phobius"/>
    </source>
</evidence>
<dbReference type="InterPro" id="IPR039309">
    <property type="entry name" value="BT1"/>
</dbReference>
<feature type="non-terminal residue" evidence="7">
    <location>
        <position position="1"/>
    </location>
</feature>
<gene>
    <name evidence="7" type="ORF">CR513_38967</name>
</gene>
<proteinExistence type="predicted"/>
<evidence type="ECO:0000256" key="4">
    <source>
        <dbReference type="ARBA" id="ARBA00022989"/>
    </source>
</evidence>
<evidence type="ECO:0000256" key="3">
    <source>
        <dbReference type="ARBA" id="ARBA00022692"/>
    </source>
</evidence>
<dbReference type="GO" id="GO:0016020">
    <property type="term" value="C:membrane"/>
    <property type="evidence" value="ECO:0007669"/>
    <property type="project" value="UniProtKB-SubCell"/>
</dbReference>
<evidence type="ECO:0000256" key="2">
    <source>
        <dbReference type="ARBA" id="ARBA00022448"/>
    </source>
</evidence>
<dbReference type="AlphaFoldDB" id="A0A371FQ73"/>
<protein>
    <submittedName>
        <fullName evidence="7">Folate-biopterin transporter 1, chloroplastic</fullName>
    </submittedName>
</protein>
<evidence type="ECO:0000313" key="7">
    <source>
        <dbReference type="EMBL" id="RDX80477.1"/>
    </source>
</evidence>
<feature type="transmembrane region" description="Helical" evidence="6">
    <location>
        <begin position="125"/>
        <end position="148"/>
    </location>
</feature>
<dbReference type="Proteomes" id="UP000257109">
    <property type="component" value="Unassembled WGS sequence"/>
</dbReference>
<comment type="caution">
    <text evidence="7">The sequence shown here is derived from an EMBL/GenBank/DDBJ whole genome shotgun (WGS) entry which is preliminary data.</text>
</comment>
<comment type="subcellular location">
    <subcellularLocation>
        <location evidence="1">Membrane</location>
        <topology evidence="1">Multi-pass membrane protein</topology>
    </subcellularLocation>
</comment>
<sequence>MEYGLFLVKEQPRFSTARGQKSSFFRARVFGKFKIKHYLQATLQSDSAMFYFTTNSLGFTLVVLGRVKLVTSIASLLGVGHYNVFMKNYTSSLVFSTFLLVHLHRMCELSVGTHHDFFPLQDYSILISSFTLITILYVAHARFVTVLISHGKRS</sequence>
<organism evidence="7 8">
    <name type="scientific">Mucuna pruriens</name>
    <name type="common">Velvet bean</name>
    <name type="synonym">Dolichos pruriens</name>
    <dbReference type="NCBI Taxonomy" id="157652"/>
    <lineage>
        <taxon>Eukaryota</taxon>
        <taxon>Viridiplantae</taxon>
        <taxon>Streptophyta</taxon>
        <taxon>Embryophyta</taxon>
        <taxon>Tracheophyta</taxon>
        <taxon>Spermatophyta</taxon>
        <taxon>Magnoliopsida</taxon>
        <taxon>eudicotyledons</taxon>
        <taxon>Gunneridae</taxon>
        <taxon>Pentapetalae</taxon>
        <taxon>rosids</taxon>
        <taxon>fabids</taxon>
        <taxon>Fabales</taxon>
        <taxon>Fabaceae</taxon>
        <taxon>Papilionoideae</taxon>
        <taxon>50 kb inversion clade</taxon>
        <taxon>NPAAA clade</taxon>
        <taxon>indigoferoid/millettioid clade</taxon>
        <taxon>Phaseoleae</taxon>
        <taxon>Mucuna</taxon>
    </lineage>
</organism>
<evidence type="ECO:0000313" key="8">
    <source>
        <dbReference type="Proteomes" id="UP000257109"/>
    </source>
</evidence>
<reference evidence="7" key="1">
    <citation type="submission" date="2018-05" db="EMBL/GenBank/DDBJ databases">
        <title>Draft genome of Mucuna pruriens seed.</title>
        <authorList>
            <person name="Nnadi N.E."/>
            <person name="Vos R."/>
            <person name="Hasami M.H."/>
            <person name="Devisetty U.K."/>
            <person name="Aguiy J.C."/>
        </authorList>
    </citation>
    <scope>NUCLEOTIDE SEQUENCE [LARGE SCALE GENOMIC DNA]</scope>
    <source>
        <strain evidence="7">JCA_2017</strain>
    </source>
</reference>